<evidence type="ECO:0000256" key="2">
    <source>
        <dbReference type="SAM" id="Phobius"/>
    </source>
</evidence>
<evidence type="ECO:0000313" key="4">
    <source>
        <dbReference type="Proteomes" id="UP001321492"/>
    </source>
</evidence>
<dbReference type="RefSeq" id="WP_283738715.1">
    <property type="nucleotide sequence ID" value="NZ_JASJEV010000001.1"/>
</dbReference>
<keyword evidence="2" id="KW-0812">Transmembrane</keyword>
<evidence type="ECO:0000313" key="3">
    <source>
        <dbReference type="EMBL" id="MDJ1156711.1"/>
    </source>
</evidence>
<evidence type="ECO:0000256" key="1">
    <source>
        <dbReference type="SAM" id="MobiDB-lite"/>
    </source>
</evidence>
<comment type="caution">
    <text evidence="3">The sequence shown here is derived from an EMBL/GenBank/DDBJ whole genome shotgun (WGS) entry which is preliminary data.</text>
</comment>
<dbReference type="EMBL" id="JASJEV010000001">
    <property type="protein sequence ID" value="MDJ1156711.1"/>
    <property type="molecule type" value="Genomic_DNA"/>
</dbReference>
<keyword evidence="4" id="KW-1185">Reference proteome</keyword>
<accession>A0ABT7ABH2</accession>
<gene>
    <name evidence="3" type="ORF">QNA08_00410</name>
</gene>
<dbReference type="Proteomes" id="UP001321492">
    <property type="component" value="Unassembled WGS sequence"/>
</dbReference>
<feature type="compositionally biased region" description="Low complexity" evidence="1">
    <location>
        <begin position="60"/>
        <end position="76"/>
    </location>
</feature>
<sequence length="166" mass="17178">MAPVSKQENARQDHPARLRSLAKTGLLCLALISGNDATAAAVPSGPGTPADVGTTASSMRSARVGVRPGGPVMRPPAAVARPVRPPAAVGRPVGRVYRPGAVVVRPVPRVRPWYWGAAVAGVTVGAITAVAVAGAAPAPPDPSLCWFWTDNSRARGYWDYCTPPTR</sequence>
<keyword evidence="2" id="KW-1133">Transmembrane helix</keyword>
<evidence type="ECO:0008006" key="5">
    <source>
        <dbReference type="Google" id="ProtNLM"/>
    </source>
</evidence>
<feature type="transmembrane region" description="Helical" evidence="2">
    <location>
        <begin position="113"/>
        <end position="136"/>
    </location>
</feature>
<protein>
    <recommendedName>
        <fullName evidence="5">Lectin-like protein BA14k</fullName>
    </recommendedName>
</protein>
<name>A0ABT7ABH2_9HYPH</name>
<keyword evidence="2" id="KW-0472">Membrane</keyword>
<organism evidence="3 4">
    <name type="scientific">Chelatococcus albus</name>
    <dbReference type="NCBI Taxonomy" id="3047466"/>
    <lineage>
        <taxon>Bacteria</taxon>
        <taxon>Pseudomonadati</taxon>
        <taxon>Pseudomonadota</taxon>
        <taxon>Alphaproteobacteria</taxon>
        <taxon>Hyphomicrobiales</taxon>
        <taxon>Chelatococcaceae</taxon>
        <taxon>Chelatococcus</taxon>
    </lineage>
</organism>
<proteinExistence type="predicted"/>
<reference evidence="3 4" key="1">
    <citation type="submission" date="2023-05" db="EMBL/GenBank/DDBJ databases">
        <title>Chelatococcus sp. nov., a moderately thermophilic bacterium isolated from hot spring microbial mat.</title>
        <authorList>
            <person name="Hu C.-J."/>
            <person name="Li W.-J."/>
        </authorList>
    </citation>
    <scope>NUCLEOTIDE SEQUENCE [LARGE SCALE GENOMIC DNA]</scope>
    <source>
        <strain evidence="3 4">SYSU G07232</strain>
    </source>
</reference>
<feature type="region of interest" description="Disordered" evidence="1">
    <location>
        <begin position="41"/>
        <end position="76"/>
    </location>
</feature>